<gene>
    <name evidence="5" type="ORF">TTHERM_00492720</name>
</gene>
<dbReference type="FunFam" id="2.40.100.10:FF:000007">
    <property type="entry name" value="Peptidyl-prolyl cis-trans isomerase CWC27 homolog"/>
    <property type="match status" value="1"/>
</dbReference>
<dbReference type="Pfam" id="PF00160">
    <property type="entry name" value="Pro_isomerase"/>
    <property type="match status" value="1"/>
</dbReference>
<name>I7LWV2_TETTS</name>
<dbReference type="PANTHER" id="PTHR45625:SF6">
    <property type="entry name" value="SPLICEOSOME-ASSOCIATED PROTEIN CWC27 HOMOLOG"/>
    <property type="match status" value="1"/>
</dbReference>
<feature type="compositionally biased region" description="Basic and acidic residues" evidence="3">
    <location>
        <begin position="209"/>
        <end position="234"/>
    </location>
</feature>
<dbReference type="PROSITE" id="PS00170">
    <property type="entry name" value="CSA_PPIASE_1"/>
    <property type="match status" value="1"/>
</dbReference>
<dbReference type="PRINTS" id="PR00153">
    <property type="entry name" value="CSAPPISMRASE"/>
</dbReference>
<keyword evidence="6" id="KW-1185">Reference proteome</keyword>
<feature type="compositionally biased region" description="Basic and acidic residues" evidence="3">
    <location>
        <begin position="412"/>
        <end position="427"/>
    </location>
</feature>
<dbReference type="InterPro" id="IPR044666">
    <property type="entry name" value="Cyclophilin_A-like"/>
</dbReference>
<evidence type="ECO:0000256" key="1">
    <source>
        <dbReference type="ARBA" id="ARBA00004123"/>
    </source>
</evidence>
<dbReference type="eggNOG" id="KOG0885">
    <property type="taxonomic scope" value="Eukaryota"/>
</dbReference>
<feature type="compositionally biased region" description="Basic and acidic residues" evidence="3">
    <location>
        <begin position="267"/>
        <end position="283"/>
    </location>
</feature>
<dbReference type="InParanoid" id="I7LWV2"/>
<feature type="region of interest" description="Disordered" evidence="3">
    <location>
        <begin position="381"/>
        <end position="463"/>
    </location>
</feature>
<evidence type="ECO:0000259" key="4">
    <source>
        <dbReference type="PROSITE" id="PS50072"/>
    </source>
</evidence>
<dbReference type="GO" id="GO:0071013">
    <property type="term" value="C:catalytic step 2 spliceosome"/>
    <property type="evidence" value="ECO:0007669"/>
    <property type="project" value="TreeGrafter"/>
</dbReference>
<dbReference type="InterPro" id="IPR002130">
    <property type="entry name" value="Cyclophilin-type_PPIase_dom"/>
</dbReference>
<feature type="compositionally biased region" description="Basic and acidic residues" evidence="3">
    <location>
        <begin position="292"/>
        <end position="338"/>
    </location>
</feature>
<organism evidence="5 6">
    <name type="scientific">Tetrahymena thermophila (strain SB210)</name>
    <dbReference type="NCBI Taxonomy" id="312017"/>
    <lineage>
        <taxon>Eukaryota</taxon>
        <taxon>Sar</taxon>
        <taxon>Alveolata</taxon>
        <taxon>Ciliophora</taxon>
        <taxon>Intramacronucleata</taxon>
        <taxon>Oligohymenophorea</taxon>
        <taxon>Hymenostomatida</taxon>
        <taxon>Tetrahymenina</taxon>
        <taxon>Tetrahymenidae</taxon>
        <taxon>Tetrahymena</taxon>
    </lineage>
</organism>
<dbReference type="InterPro" id="IPR029000">
    <property type="entry name" value="Cyclophilin-like_dom_sf"/>
</dbReference>
<sequence length="577" mass="67718">MSSVYSLEPPTSGKVIIRTSMGDIDVELWTLEAPKACRNFIQLCLEGYYDDTIFHRLIPKFMIQGGDPTGTGKGGESIYGEPFKDEFHQRLKFSHRGIVAMANESKPNTNTSQFFITFDECTWLDKKHTIFGKVTGDSVYNLLQLQQVETDQNDRPLNPPRIIKTNVVQNPFDDIVLRSDQAIKFSKLNQNKDQKYSSGSESEEDEEEQRFKIENEKRKKEMLIQKQKEEEQKKKNFQNKNLLSFADDDEEEEDGIEENGDDDEKEEGNNKNSNKDDFKKPQDKCQIMNIHDISEEDKFSKETAVDIENLQKKKQQIEEEENKKKRLQDRVKSAKQDGVKEEINKKLFKENEVIEVKGKLAEENKDLLNYKKRINKQTGKVELYWDNEGEQSKSESDQESYSSTDSEDYQNEEEKKIRQKQKEEYENLRISFLQQKRDGQGTASESARKNKSENNKLLTNVEKRRQKYLEKEQLERRQGGYMKKLAEFQQKMKVVSNPNSWVKHELRFQATGDRAFQIFDAKEKIKEYNVNEDLEKKGYVNKSLDNLKRNIEKRQEESQKRVGEKLTVEELMKLADE</sequence>
<feature type="region of interest" description="Disordered" evidence="3">
    <location>
        <begin position="188"/>
        <end position="338"/>
    </location>
</feature>
<dbReference type="EMBL" id="GG662512">
    <property type="protein sequence ID" value="EAS02919.2"/>
    <property type="molecule type" value="Genomic_DNA"/>
</dbReference>
<dbReference type="STRING" id="312017.I7LWV2"/>
<protein>
    <submittedName>
        <fullName evidence="5">Peptidyl-prolyl cis-trans isomerase, cyclophilin-type protein</fullName>
    </submittedName>
</protein>
<keyword evidence="5" id="KW-0413">Isomerase</keyword>
<dbReference type="Proteomes" id="UP000009168">
    <property type="component" value="Unassembled WGS sequence"/>
</dbReference>
<dbReference type="GO" id="GO:0006457">
    <property type="term" value="P:protein folding"/>
    <property type="evidence" value="ECO:0007669"/>
    <property type="project" value="InterPro"/>
</dbReference>
<dbReference type="GO" id="GO:0003755">
    <property type="term" value="F:peptidyl-prolyl cis-trans isomerase activity"/>
    <property type="evidence" value="ECO:0007669"/>
    <property type="project" value="InterPro"/>
</dbReference>
<evidence type="ECO:0000256" key="2">
    <source>
        <dbReference type="ARBA" id="ARBA00023242"/>
    </source>
</evidence>
<dbReference type="OrthoDB" id="442970at2759"/>
<dbReference type="InterPro" id="IPR020892">
    <property type="entry name" value="Cyclophilin-type_PPIase_CS"/>
</dbReference>
<reference evidence="6" key="1">
    <citation type="journal article" date="2006" name="PLoS Biol.">
        <title>Macronuclear genome sequence of the ciliate Tetrahymena thermophila, a model eukaryote.</title>
        <authorList>
            <person name="Eisen J.A."/>
            <person name="Coyne R.S."/>
            <person name="Wu M."/>
            <person name="Wu D."/>
            <person name="Thiagarajan M."/>
            <person name="Wortman J.R."/>
            <person name="Badger J.H."/>
            <person name="Ren Q."/>
            <person name="Amedeo P."/>
            <person name="Jones K.M."/>
            <person name="Tallon L.J."/>
            <person name="Delcher A.L."/>
            <person name="Salzberg S.L."/>
            <person name="Silva J.C."/>
            <person name="Haas B.J."/>
            <person name="Majoros W.H."/>
            <person name="Farzad M."/>
            <person name="Carlton J.M."/>
            <person name="Smith R.K. Jr."/>
            <person name="Garg J."/>
            <person name="Pearlman R.E."/>
            <person name="Karrer K.M."/>
            <person name="Sun L."/>
            <person name="Manning G."/>
            <person name="Elde N.C."/>
            <person name="Turkewitz A.P."/>
            <person name="Asai D.J."/>
            <person name="Wilkes D.E."/>
            <person name="Wang Y."/>
            <person name="Cai H."/>
            <person name="Collins K."/>
            <person name="Stewart B.A."/>
            <person name="Lee S.R."/>
            <person name="Wilamowska K."/>
            <person name="Weinberg Z."/>
            <person name="Ruzzo W.L."/>
            <person name="Wloga D."/>
            <person name="Gaertig J."/>
            <person name="Frankel J."/>
            <person name="Tsao C.-C."/>
            <person name="Gorovsky M.A."/>
            <person name="Keeling P.J."/>
            <person name="Waller R.F."/>
            <person name="Patron N.J."/>
            <person name="Cherry J.M."/>
            <person name="Stover N.A."/>
            <person name="Krieger C.J."/>
            <person name="del Toro C."/>
            <person name="Ryder H.F."/>
            <person name="Williamson S.C."/>
            <person name="Barbeau R.A."/>
            <person name="Hamilton E.P."/>
            <person name="Orias E."/>
        </authorList>
    </citation>
    <scope>NUCLEOTIDE SEQUENCE [LARGE SCALE GENOMIC DNA]</scope>
    <source>
        <strain evidence="6">SB210</strain>
    </source>
</reference>
<keyword evidence="2" id="KW-0539">Nucleus</keyword>
<dbReference type="RefSeq" id="XP_001023164.2">
    <property type="nucleotide sequence ID" value="XM_001023164.2"/>
</dbReference>
<dbReference type="SUPFAM" id="SSF50891">
    <property type="entry name" value="Cyclophilin-like"/>
    <property type="match status" value="1"/>
</dbReference>
<dbReference type="GeneID" id="7835759"/>
<accession>I7LWV2</accession>
<dbReference type="AlphaFoldDB" id="I7LWV2"/>
<dbReference type="Gene3D" id="2.40.100.10">
    <property type="entry name" value="Cyclophilin-like"/>
    <property type="match status" value="1"/>
</dbReference>
<evidence type="ECO:0000313" key="5">
    <source>
        <dbReference type="EMBL" id="EAS02919.2"/>
    </source>
</evidence>
<feature type="compositionally biased region" description="Acidic residues" evidence="3">
    <location>
        <begin position="246"/>
        <end position="266"/>
    </location>
</feature>
<dbReference type="PROSITE" id="PS50072">
    <property type="entry name" value="CSA_PPIASE_2"/>
    <property type="match status" value="1"/>
</dbReference>
<dbReference type="CDD" id="cd01925">
    <property type="entry name" value="cyclophilin_CeCYP16-like"/>
    <property type="match status" value="1"/>
</dbReference>
<evidence type="ECO:0000313" key="6">
    <source>
        <dbReference type="Proteomes" id="UP000009168"/>
    </source>
</evidence>
<dbReference type="KEGG" id="tet:TTHERM_00492720"/>
<dbReference type="PANTHER" id="PTHR45625">
    <property type="entry name" value="PEPTIDYL-PROLYL CIS-TRANS ISOMERASE-RELATED"/>
    <property type="match status" value="1"/>
</dbReference>
<proteinExistence type="predicted"/>
<feature type="domain" description="PPIase cyclophilin-type" evidence="4">
    <location>
        <begin position="19"/>
        <end position="167"/>
    </location>
</feature>
<comment type="subcellular location">
    <subcellularLocation>
        <location evidence="1">Nucleus</location>
    </subcellularLocation>
</comment>
<evidence type="ECO:0000256" key="3">
    <source>
        <dbReference type="SAM" id="MobiDB-lite"/>
    </source>
</evidence>